<gene>
    <name evidence="1" type="ORF">EW145_g3807</name>
</gene>
<organism evidence="1 2">
    <name type="scientific">Phellinidium pouzarii</name>
    <dbReference type="NCBI Taxonomy" id="167371"/>
    <lineage>
        <taxon>Eukaryota</taxon>
        <taxon>Fungi</taxon>
        <taxon>Dikarya</taxon>
        <taxon>Basidiomycota</taxon>
        <taxon>Agaricomycotina</taxon>
        <taxon>Agaricomycetes</taxon>
        <taxon>Hymenochaetales</taxon>
        <taxon>Hymenochaetaceae</taxon>
        <taxon>Phellinidium</taxon>
    </lineage>
</organism>
<sequence>MSLTFLPSELYSAILGHVDADHVQRTTLALTRVLPHAPIPLEYLFAHVCLRQPQQVVQLHRRLRTSRADARYVRVLRLESWTADAQVVINLLALLDCLVSLTLFVGTNFAPEDLLEVFQRPRERLQCLSLRFRPYHFLRSPEPPVATQITSLRLRTPARDVTPYIAAAPLAFPVLTALDLSTGNIKAAQLARLLTRFARVR</sequence>
<dbReference type="AlphaFoldDB" id="A0A4S4L622"/>
<dbReference type="EMBL" id="SGPK01000173">
    <property type="protein sequence ID" value="THH06835.1"/>
    <property type="molecule type" value="Genomic_DNA"/>
</dbReference>
<evidence type="ECO:0008006" key="3">
    <source>
        <dbReference type="Google" id="ProtNLM"/>
    </source>
</evidence>
<evidence type="ECO:0000313" key="1">
    <source>
        <dbReference type="EMBL" id="THH06835.1"/>
    </source>
</evidence>
<comment type="caution">
    <text evidence="1">The sequence shown here is derived from an EMBL/GenBank/DDBJ whole genome shotgun (WGS) entry which is preliminary data.</text>
</comment>
<dbReference type="OrthoDB" id="3353982at2759"/>
<name>A0A4S4L622_9AGAM</name>
<proteinExistence type="predicted"/>
<keyword evidence="2" id="KW-1185">Reference proteome</keyword>
<feature type="non-terminal residue" evidence="1">
    <location>
        <position position="201"/>
    </location>
</feature>
<protein>
    <recommendedName>
        <fullName evidence="3">F-box domain-containing protein</fullName>
    </recommendedName>
</protein>
<evidence type="ECO:0000313" key="2">
    <source>
        <dbReference type="Proteomes" id="UP000308199"/>
    </source>
</evidence>
<reference evidence="1 2" key="1">
    <citation type="submission" date="2019-02" db="EMBL/GenBank/DDBJ databases">
        <title>Genome sequencing of the rare red list fungi Phellinidium pouzarii.</title>
        <authorList>
            <person name="Buettner E."/>
            <person name="Kellner H."/>
        </authorList>
    </citation>
    <scope>NUCLEOTIDE SEQUENCE [LARGE SCALE GENOMIC DNA]</scope>
    <source>
        <strain evidence="1 2">DSM 108285</strain>
    </source>
</reference>
<accession>A0A4S4L622</accession>
<dbReference type="Proteomes" id="UP000308199">
    <property type="component" value="Unassembled WGS sequence"/>
</dbReference>